<evidence type="ECO:0000259" key="4">
    <source>
        <dbReference type="Pfam" id="PF00501"/>
    </source>
</evidence>
<dbReference type="InterPro" id="IPR000873">
    <property type="entry name" value="AMP-dep_synth/lig_dom"/>
</dbReference>
<dbReference type="Pfam" id="PF13193">
    <property type="entry name" value="AMP-binding_C"/>
    <property type="match status" value="1"/>
</dbReference>
<dbReference type="PANTHER" id="PTHR43201">
    <property type="entry name" value="ACYL-COA SYNTHETASE"/>
    <property type="match status" value="1"/>
</dbReference>
<evidence type="ECO:0000259" key="5">
    <source>
        <dbReference type="Pfam" id="PF13193"/>
    </source>
</evidence>
<dbReference type="InterPro" id="IPR025110">
    <property type="entry name" value="AMP-bd_C"/>
</dbReference>
<feature type="domain" description="AMP-dependent synthetase/ligase" evidence="4">
    <location>
        <begin position="8"/>
        <end position="385"/>
    </location>
</feature>
<evidence type="ECO:0000313" key="6">
    <source>
        <dbReference type="EMBL" id="AUM12359.1"/>
    </source>
</evidence>
<name>A0A2K9LJ30_9GAMM</name>
<gene>
    <name evidence="6" type="ORF">Kalk_07990</name>
</gene>
<dbReference type="InterPro" id="IPR045851">
    <property type="entry name" value="AMP-bd_C_sf"/>
</dbReference>
<feature type="domain" description="AMP-binding enzyme C-terminal" evidence="5">
    <location>
        <begin position="435"/>
        <end position="519"/>
    </location>
</feature>
<dbReference type="KEGG" id="kak:Kalk_07990"/>
<dbReference type="RefSeq" id="WP_101893695.1">
    <property type="nucleotide sequence ID" value="NZ_CP022684.1"/>
</dbReference>
<dbReference type="SUPFAM" id="SSF56801">
    <property type="entry name" value="Acetyl-CoA synthetase-like"/>
    <property type="match status" value="1"/>
</dbReference>
<keyword evidence="3" id="KW-0472">Membrane</keyword>
<dbReference type="Gene3D" id="3.40.50.12780">
    <property type="entry name" value="N-terminal domain of ligase-like"/>
    <property type="match status" value="1"/>
</dbReference>
<evidence type="ECO:0000313" key="7">
    <source>
        <dbReference type="Proteomes" id="UP000235116"/>
    </source>
</evidence>
<dbReference type="PANTHER" id="PTHR43201:SF5">
    <property type="entry name" value="MEDIUM-CHAIN ACYL-COA LIGASE ACSF2, MITOCHONDRIAL"/>
    <property type="match status" value="1"/>
</dbReference>
<proteinExistence type="inferred from homology"/>
<feature type="transmembrane region" description="Helical" evidence="3">
    <location>
        <begin position="218"/>
        <end position="240"/>
    </location>
</feature>
<evidence type="ECO:0000256" key="3">
    <source>
        <dbReference type="SAM" id="Phobius"/>
    </source>
</evidence>
<keyword evidence="2" id="KW-0436">Ligase</keyword>
<reference evidence="7" key="1">
    <citation type="submission" date="2017-08" db="EMBL/GenBank/DDBJ databases">
        <title>Direct submision.</title>
        <authorList>
            <person name="Kim S.-J."/>
            <person name="Rhee S.-K."/>
        </authorList>
    </citation>
    <scope>NUCLEOTIDE SEQUENCE [LARGE SCALE GENOMIC DNA]</scope>
    <source>
        <strain evidence="7">GI5</strain>
    </source>
</reference>
<keyword evidence="7" id="KW-1185">Reference proteome</keyword>
<dbReference type="Gene3D" id="3.30.300.30">
    <property type="match status" value="1"/>
</dbReference>
<dbReference type="EMBL" id="CP022684">
    <property type="protein sequence ID" value="AUM12359.1"/>
    <property type="molecule type" value="Genomic_DNA"/>
</dbReference>
<sequence length="537" mass="58962">MLIHDILRRSAKLYPTTIAIDDGREQLTYQQLAERVDHCCEGFRSRELLSGSRVVVLGHNSVDYAVMFFACARLGLVLVPVNAYLQGAEIEWILKDCGAVAVMAGTDYIARLQQDCSEVLKGLQCFVLGAADEDHMQGWSSLSGHSRVRDYDPSTNESHQEYTQPVRSVVVQLYTSGTTGTPKGVLLSHLNIVSVVQAWLHEMPLKPASSRLMQATPLFHVGGMLICMCALASGSTLYLLPRFDAGLALDTLITKRITHTLLVPAMIQQIMMAPDIDSRDFSALEFMVYGASSMPETVINRAMEVFGCGFLQGYGLTETAGLALSLRPEDHCHGAASALHKRIRSAGREMLCCEVSVVNDQGKPVSPDEVGEIVIRGDNVCEGYWNNVEATQETIVSGWLKTGDLGRVDEDGYIYVVDRLKDMIIVSGSNVYPAEVEDAMRRHPWIADVAVIGVPNAMLGEEVVAVIILTVEGQRELEAGSQRTLSQQLKLHGQQHLAAYKCPVRIKYVPALPRTPAGKVQKTILRDQLVNRQGALQ</sequence>
<dbReference type="GO" id="GO:0006631">
    <property type="term" value="P:fatty acid metabolic process"/>
    <property type="evidence" value="ECO:0007669"/>
    <property type="project" value="TreeGrafter"/>
</dbReference>
<keyword evidence="3" id="KW-1133">Transmembrane helix</keyword>
<dbReference type="Pfam" id="PF00501">
    <property type="entry name" value="AMP-binding"/>
    <property type="match status" value="1"/>
</dbReference>
<keyword evidence="3" id="KW-0812">Transmembrane</keyword>
<dbReference type="OrthoDB" id="9803968at2"/>
<dbReference type="AlphaFoldDB" id="A0A2K9LJ30"/>
<dbReference type="GO" id="GO:0031956">
    <property type="term" value="F:medium-chain fatty acid-CoA ligase activity"/>
    <property type="evidence" value="ECO:0007669"/>
    <property type="project" value="TreeGrafter"/>
</dbReference>
<evidence type="ECO:0000256" key="1">
    <source>
        <dbReference type="ARBA" id="ARBA00006432"/>
    </source>
</evidence>
<accession>A0A2K9LJ30</accession>
<evidence type="ECO:0008006" key="8">
    <source>
        <dbReference type="Google" id="ProtNLM"/>
    </source>
</evidence>
<evidence type="ECO:0000256" key="2">
    <source>
        <dbReference type="ARBA" id="ARBA00022598"/>
    </source>
</evidence>
<protein>
    <recommendedName>
        <fullName evidence="8">O-succinylbenzoate--CoA ligase</fullName>
    </recommendedName>
</protein>
<comment type="similarity">
    <text evidence="1">Belongs to the ATP-dependent AMP-binding enzyme family.</text>
</comment>
<dbReference type="Proteomes" id="UP000235116">
    <property type="component" value="Chromosome"/>
</dbReference>
<organism evidence="6 7">
    <name type="scientific">Ketobacter alkanivorans</name>
    <dbReference type="NCBI Taxonomy" id="1917421"/>
    <lineage>
        <taxon>Bacteria</taxon>
        <taxon>Pseudomonadati</taxon>
        <taxon>Pseudomonadota</taxon>
        <taxon>Gammaproteobacteria</taxon>
        <taxon>Pseudomonadales</taxon>
        <taxon>Ketobacteraceae</taxon>
        <taxon>Ketobacter</taxon>
    </lineage>
</organism>
<dbReference type="InterPro" id="IPR042099">
    <property type="entry name" value="ANL_N_sf"/>
</dbReference>